<evidence type="ECO:0000313" key="8">
    <source>
        <dbReference type="EMBL" id="TGD41955.1"/>
    </source>
</evidence>
<evidence type="ECO:0000256" key="5">
    <source>
        <dbReference type="ARBA" id="ARBA00022989"/>
    </source>
</evidence>
<evidence type="ECO:0000256" key="7">
    <source>
        <dbReference type="SAM" id="Phobius"/>
    </source>
</evidence>
<reference evidence="8 9" key="1">
    <citation type="submission" date="2018-11" db="EMBL/GenBank/DDBJ databases">
        <title>Tabrizicola sp. isolated from sediment of alpine lake.</title>
        <authorList>
            <person name="Liu Z."/>
        </authorList>
    </citation>
    <scope>NUCLEOTIDE SEQUENCE [LARGE SCALE GENOMIC DNA]</scope>
    <source>
        <strain evidence="8 9">DRYC-M-16</strain>
    </source>
</reference>
<keyword evidence="3" id="KW-1003">Cell membrane</keyword>
<evidence type="ECO:0000256" key="3">
    <source>
        <dbReference type="ARBA" id="ARBA00022475"/>
    </source>
</evidence>
<dbReference type="Proteomes" id="UP000297741">
    <property type="component" value="Unassembled WGS sequence"/>
</dbReference>
<keyword evidence="6 7" id="KW-0472">Membrane</keyword>
<feature type="transmembrane region" description="Helical" evidence="7">
    <location>
        <begin position="179"/>
        <end position="204"/>
    </location>
</feature>
<comment type="subcellular location">
    <subcellularLocation>
        <location evidence="1">Cell membrane</location>
        <topology evidence="1">Multi-pass membrane protein</topology>
    </subcellularLocation>
</comment>
<protein>
    <submittedName>
        <fullName evidence="8">Type III secretion protein</fullName>
    </submittedName>
</protein>
<dbReference type="PANTHER" id="PTHR30065">
    <property type="entry name" value="FLAGELLAR BIOSYNTHETIC PROTEIN FLIR"/>
    <property type="match status" value="1"/>
</dbReference>
<keyword evidence="9" id="KW-1185">Reference proteome</keyword>
<evidence type="ECO:0000256" key="1">
    <source>
        <dbReference type="ARBA" id="ARBA00004651"/>
    </source>
</evidence>
<evidence type="ECO:0000256" key="2">
    <source>
        <dbReference type="ARBA" id="ARBA00009772"/>
    </source>
</evidence>
<comment type="similarity">
    <text evidence="2">Belongs to the FliR/MopE/SpaR family.</text>
</comment>
<dbReference type="Pfam" id="PF01311">
    <property type="entry name" value="Bac_export_1"/>
    <property type="match status" value="1"/>
</dbReference>
<keyword evidence="5 7" id="KW-1133">Transmembrane helix</keyword>
<feature type="transmembrane region" description="Helical" evidence="7">
    <location>
        <begin position="15"/>
        <end position="36"/>
    </location>
</feature>
<keyword evidence="4 7" id="KW-0812">Transmembrane</keyword>
<dbReference type="RefSeq" id="WP_135433214.1">
    <property type="nucleotide sequence ID" value="NZ_RPEM01000013.1"/>
</dbReference>
<evidence type="ECO:0000313" key="9">
    <source>
        <dbReference type="Proteomes" id="UP000297741"/>
    </source>
</evidence>
<accession>A0ABY2KI29</accession>
<dbReference type="PRINTS" id="PR00953">
    <property type="entry name" value="TYPE3IMRPROT"/>
</dbReference>
<proteinExistence type="inferred from homology"/>
<feature type="transmembrane region" description="Helical" evidence="7">
    <location>
        <begin position="128"/>
        <end position="151"/>
    </location>
</feature>
<dbReference type="EMBL" id="RPEM01000013">
    <property type="protein sequence ID" value="TGD41955.1"/>
    <property type="molecule type" value="Genomic_DNA"/>
</dbReference>
<evidence type="ECO:0000256" key="6">
    <source>
        <dbReference type="ARBA" id="ARBA00023136"/>
    </source>
</evidence>
<evidence type="ECO:0000256" key="4">
    <source>
        <dbReference type="ARBA" id="ARBA00022692"/>
    </source>
</evidence>
<organism evidence="8 9">
    <name type="scientific">Pseudotabrizicola sediminis</name>
    <dbReference type="NCBI Taxonomy" id="2486418"/>
    <lineage>
        <taxon>Bacteria</taxon>
        <taxon>Pseudomonadati</taxon>
        <taxon>Pseudomonadota</taxon>
        <taxon>Alphaproteobacteria</taxon>
        <taxon>Rhodobacterales</taxon>
        <taxon>Paracoccaceae</taxon>
        <taxon>Pseudotabrizicola</taxon>
    </lineage>
</organism>
<sequence length="256" mass="26496">MIALNELLLTYHTTLSAYAEGAALIFLRVGAVMATLPAFGETSIPARIRLVLAVVFSAAIGPAAYPIVSDIPLTAGFAPEVAIGLILGLMVRMFVLCLLTAGSIAANATSLSQLFPAGAEAQPAISKLLVVTGLALAVGAGLHVRILHYLLLAYELFPPGQWPSAALVAEWGVAQTGRAFALAFMIAMPFVIASLIYNVALGVINRAMPQLMVTFIGAPALSFGGLVLLLLVTPLALAVWLQTLNGFLAAPAAPLP</sequence>
<name>A0ABY2KI29_9RHOB</name>
<feature type="transmembrane region" description="Helical" evidence="7">
    <location>
        <begin position="81"/>
        <end position="107"/>
    </location>
</feature>
<feature type="transmembrane region" description="Helical" evidence="7">
    <location>
        <begin position="216"/>
        <end position="241"/>
    </location>
</feature>
<comment type="caution">
    <text evidence="8">The sequence shown here is derived from an EMBL/GenBank/DDBJ whole genome shotgun (WGS) entry which is preliminary data.</text>
</comment>
<gene>
    <name evidence="8" type="ORF">EEB11_16530</name>
</gene>
<dbReference type="PANTHER" id="PTHR30065:SF8">
    <property type="entry name" value="FLAGELLAR BIOSYNTHETIC PROTEIN FLIR"/>
    <property type="match status" value="1"/>
</dbReference>
<dbReference type="InterPro" id="IPR002010">
    <property type="entry name" value="T3SS_IM_R"/>
</dbReference>
<feature type="transmembrane region" description="Helical" evidence="7">
    <location>
        <begin position="48"/>
        <end position="69"/>
    </location>
</feature>